<evidence type="ECO:0000313" key="2">
    <source>
        <dbReference type="EMBL" id="MDP5137878.1"/>
    </source>
</evidence>
<evidence type="ECO:0000256" key="1">
    <source>
        <dbReference type="SAM" id="SignalP"/>
    </source>
</evidence>
<keyword evidence="1" id="KW-0732">Signal</keyword>
<keyword evidence="3" id="KW-1185">Reference proteome</keyword>
<feature type="signal peptide" evidence="1">
    <location>
        <begin position="1"/>
        <end position="20"/>
    </location>
</feature>
<dbReference type="Proteomes" id="UP001231109">
    <property type="component" value="Unassembled WGS sequence"/>
</dbReference>
<proteinExistence type="predicted"/>
<name>A0ABT9I3D7_9GAMM</name>
<reference evidence="2 3" key="1">
    <citation type="submission" date="2022-11" db="EMBL/GenBank/DDBJ databases">
        <title>Viruses from the air-sea interface of a natural surface slick.</title>
        <authorList>
            <person name="Rahlff J."/>
            <person name="Holmfeldt K."/>
        </authorList>
    </citation>
    <scope>NUCLEOTIDE SEQUENCE [LARGE SCALE GENOMIC DNA]</scope>
    <source>
        <strain evidence="2 3">SMS4</strain>
    </source>
</reference>
<dbReference type="RefSeq" id="WP_305977078.1">
    <property type="nucleotide sequence ID" value="NZ_JAPJDZ010000074.1"/>
</dbReference>
<comment type="caution">
    <text evidence="2">The sequence shown here is derived from an EMBL/GenBank/DDBJ whole genome shotgun (WGS) entry which is preliminary data.</text>
</comment>
<dbReference type="EMBL" id="JAPJDZ010000074">
    <property type="protein sequence ID" value="MDP5137878.1"/>
    <property type="molecule type" value="Genomic_DNA"/>
</dbReference>
<feature type="chain" id="PRO_5046077542" evidence="1">
    <location>
        <begin position="21"/>
        <end position="121"/>
    </location>
</feature>
<evidence type="ECO:0000313" key="3">
    <source>
        <dbReference type="Proteomes" id="UP001231109"/>
    </source>
</evidence>
<protein>
    <submittedName>
        <fullName evidence="2">Uncharacterized protein</fullName>
    </submittedName>
</protein>
<accession>A0ABT9I3D7</accession>
<organism evidence="2 3">
    <name type="scientific">Rheinheimera baltica</name>
    <dbReference type="NCBI Taxonomy" id="67576"/>
    <lineage>
        <taxon>Bacteria</taxon>
        <taxon>Pseudomonadati</taxon>
        <taxon>Pseudomonadota</taxon>
        <taxon>Gammaproteobacteria</taxon>
        <taxon>Chromatiales</taxon>
        <taxon>Chromatiaceae</taxon>
        <taxon>Rheinheimera</taxon>
    </lineage>
</organism>
<gene>
    <name evidence="2" type="ORF">ORJ04_18150</name>
</gene>
<sequence>MKKILAAAALAIGLSGIAQAEIVMLPWAKINFSTLDSNNYGGCMIRIDQRIDGLTGGQCKSLSNGAFLVFSCTGELQDYDIANKLFDTAQMAQVLNKNVRLYVDTNLRHNGFCTVNRLDIE</sequence>